<reference evidence="1 2" key="1">
    <citation type="submission" date="2018-07" db="EMBL/GenBank/DDBJ databases">
        <title>Complete Genome and Methylome Analysis of Deinococcus wulumuqiensis NEB 479.</title>
        <authorList>
            <person name="Fomenkov A."/>
            <person name="Luyten Y."/>
            <person name="Vincze T."/>
            <person name="Anton B.P."/>
            <person name="Clark T."/>
            <person name="Roberts R.J."/>
            <person name="Morgan R.D."/>
        </authorList>
    </citation>
    <scope>NUCLEOTIDE SEQUENCE [LARGE SCALE GENOMIC DNA]</scope>
    <source>
        <strain evidence="1 2">NEB 479</strain>
    </source>
</reference>
<organism evidence="1 2">
    <name type="scientific">Deinococcus wulumuqiensis</name>
    <dbReference type="NCBI Taxonomy" id="980427"/>
    <lineage>
        <taxon>Bacteria</taxon>
        <taxon>Thermotogati</taxon>
        <taxon>Deinococcota</taxon>
        <taxon>Deinococci</taxon>
        <taxon>Deinococcales</taxon>
        <taxon>Deinococcaceae</taxon>
        <taxon>Deinococcus</taxon>
    </lineage>
</organism>
<dbReference type="KEGG" id="dwu:DVJ83_02680"/>
<protein>
    <recommendedName>
        <fullName evidence="3">DUF3102 domain-containing protein</fullName>
    </recommendedName>
</protein>
<evidence type="ECO:0008006" key="3">
    <source>
        <dbReference type="Google" id="ProtNLM"/>
    </source>
</evidence>
<name>A0A345IEX0_9DEIO</name>
<accession>A0A345IEX0</accession>
<dbReference type="STRING" id="1288484.GCA_000348665_00441"/>
<proteinExistence type="predicted"/>
<evidence type="ECO:0000313" key="2">
    <source>
        <dbReference type="Proteomes" id="UP000253744"/>
    </source>
</evidence>
<gene>
    <name evidence="1" type="ORF">DVJ83_02680</name>
</gene>
<dbReference type="Proteomes" id="UP000253744">
    <property type="component" value="Chromosome"/>
</dbReference>
<dbReference type="EMBL" id="CP031158">
    <property type="protein sequence ID" value="AXG98242.1"/>
    <property type="molecule type" value="Genomic_DNA"/>
</dbReference>
<evidence type="ECO:0000313" key="1">
    <source>
        <dbReference type="EMBL" id="AXG98242.1"/>
    </source>
</evidence>
<dbReference type="AlphaFoldDB" id="A0A345IEX0"/>
<sequence length="287" mass="32310">MLGCLTPMTDLDLPFPDNSLAPHEEQRFQALEQTVEGGLRDFQRTGQALAEIRDNHLFRETHADFETYLRDRWGFNLRQADRIIDAAVVARQLEPLGIQPRHERQASTFKPAVKIIGALEPEQQRLISRLVEERRGAGSDVPPWEDAAAPELKIMANVVQKLTPEKTVYHPESGDEVELGTLSPAQRYEVVREHVVQKAQAYHEKQAARAQQPPRERVNWADWFIAYAAEHLDHEQQLELVIEQGEGGPPRAVARVMSKVTGEVLAQGEPSDDLKRAVMTLRGAVSG</sequence>